<proteinExistence type="predicted"/>
<keyword evidence="1" id="KW-1133">Transmembrane helix</keyword>
<name>A0A5N0TIT4_9MICO</name>
<sequence>MRTWFTGRRGIYAWTAIGVTVAIVAAITVVTLIPRDRTTEAQWADSTLSVTALGTDITVGEATVEPEAATAFATAVPSTYLALRPLEISAEGEIPESGVTLSLALAEPLPAAAAATFVYYDEEIATWVPEYTTVSEDRLTLTAVVHHLSAWSVFTSAVDDAAAAFGEFVEDVAAGVGESIDRGSRQLFRFTHELVGNSADNPECTGTAPWWVQDTILSDNNDVDLGLGEGGEGTNAVLLCVGSSADDPEILELKAAANRGYGFPITMSEGVRPLTAGPSSLDPNVRSFLQFASSYLSDLGGTNVFAPDQFVFATQEYTATFDEQTLRQAGVGRLLSFDLPGLDQVLLSAGLKWALDKFEGNDVVAGIMTVLSMVRDCEMGELNASRTPTETIAWLTACASSLDYQSIGEAMDVVATEVAYDDEALAAAMKDKAQVVRKATDMFKGVLIITIAQTLIDYAGDSLTENVTSYPAWFVQVTLTPERPTLQDMYGTYTQDSGNGFFTTMKVDDEGVDIRDCSGCGSVSVSLRLVNPAWNGSCYEVLNQVEFDGGDGTRDLIHETWTLCPKGFGGPGNDSVDRIGQNWQGKAPDIWYLRD</sequence>
<keyword evidence="1" id="KW-0472">Membrane</keyword>
<dbReference type="RefSeq" id="WP_150892808.1">
    <property type="nucleotide sequence ID" value="NZ_VYUY01000007.1"/>
</dbReference>
<protein>
    <submittedName>
        <fullName evidence="2">Uncharacterized protein</fullName>
    </submittedName>
</protein>
<comment type="caution">
    <text evidence="2">The sequence shown here is derived from an EMBL/GenBank/DDBJ whole genome shotgun (WGS) entry which is preliminary data.</text>
</comment>
<reference evidence="3" key="1">
    <citation type="submission" date="2019-09" db="EMBL/GenBank/DDBJ databases">
        <title>Mumia zhuanghuii sp. nov. isolated from the intestinal contents of plateau pika (Ochotona curzoniae) in the Qinghai-Tibet plateau of China.</title>
        <authorList>
            <person name="Tian Z."/>
        </authorList>
    </citation>
    <scope>NUCLEOTIDE SEQUENCE [LARGE SCALE GENOMIC DNA]</scope>
    <source>
        <strain evidence="3">L-033</strain>
    </source>
</reference>
<evidence type="ECO:0000256" key="1">
    <source>
        <dbReference type="SAM" id="Phobius"/>
    </source>
</evidence>
<dbReference type="Proteomes" id="UP000326838">
    <property type="component" value="Unassembled WGS sequence"/>
</dbReference>
<dbReference type="EMBL" id="VYUY01000007">
    <property type="protein sequence ID" value="KAA9134511.1"/>
    <property type="molecule type" value="Genomic_DNA"/>
</dbReference>
<organism evidence="2 3">
    <name type="scientific">Microbacterium caowuchunii</name>
    <dbReference type="NCBI Taxonomy" id="2614638"/>
    <lineage>
        <taxon>Bacteria</taxon>
        <taxon>Bacillati</taxon>
        <taxon>Actinomycetota</taxon>
        <taxon>Actinomycetes</taxon>
        <taxon>Micrococcales</taxon>
        <taxon>Microbacteriaceae</taxon>
        <taxon>Microbacterium</taxon>
    </lineage>
</organism>
<evidence type="ECO:0000313" key="3">
    <source>
        <dbReference type="Proteomes" id="UP000326838"/>
    </source>
</evidence>
<evidence type="ECO:0000313" key="2">
    <source>
        <dbReference type="EMBL" id="KAA9134511.1"/>
    </source>
</evidence>
<keyword evidence="3" id="KW-1185">Reference proteome</keyword>
<keyword evidence="1" id="KW-0812">Transmembrane</keyword>
<feature type="transmembrane region" description="Helical" evidence="1">
    <location>
        <begin position="12"/>
        <end position="33"/>
    </location>
</feature>
<accession>A0A5N0TIT4</accession>
<gene>
    <name evidence="2" type="ORF">F6B40_07055</name>
</gene>
<dbReference type="AlphaFoldDB" id="A0A5N0TIT4"/>